<keyword evidence="4" id="KW-0472">Membrane</keyword>
<evidence type="ECO:0000256" key="6">
    <source>
        <dbReference type="SAM" id="SignalP"/>
    </source>
</evidence>
<evidence type="ECO:0000313" key="9">
    <source>
        <dbReference type="EMBL" id="EGN57234.1"/>
    </source>
</evidence>
<name>F8N6C9_9BACT</name>
<dbReference type="CDD" id="cd08977">
    <property type="entry name" value="SusD"/>
    <property type="match status" value="1"/>
</dbReference>
<feature type="signal peptide" evidence="6">
    <location>
        <begin position="1"/>
        <end position="20"/>
    </location>
</feature>
<dbReference type="AlphaFoldDB" id="F8N6C9"/>
<comment type="similarity">
    <text evidence="2">Belongs to the SusD family.</text>
</comment>
<dbReference type="EMBL" id="GL945017">
    <property type="protein sequence ID" value="EGN57234.1"/>
    <property type="molecule type" value="Genomic_DNA"/>
</dbReference>
<dbReference type="InterPro" id="IPR012944">
    <property type="entry name" value="SusD_RagB_dom"/>
</dbReference>
<evidence type="ECO:0000259" key="8">
    <source>
        <dbReference type="Pfam" id="PF14322"/>
    </source>
</evidence>
<dbReference type="HOGENOM" id="CLU_015553_0_3_10"/>
<evidence type="ECO:0000256" key="1">
    <source>
        <dbReference type="ARBA" id="ARBA00004442"/>
    </source>
</evidence>
<feature type="domain" description="RagB/SusD" evidence="7">
    <location>
        <begin position="291"/>
        <end position="613"/>
    </location>
</feature>
<keyword evidence="10" id="KW-1185">Reference proteome</keyword>
<keyword evidence="3 6" id="KW-0732">Signal</keyword>
<dbReference type="InterPro" id="IPR033985">
    <property type="entry name" value="SusD-like_N"/>
</dbReference>
<sequence length="613" mass="70714">MRRYNFLFAIVMALLLGACSDDFLDKKPLTTFSENDVFGNASLLESYVNSFYTVVPDPFTEGNIACITDEAYFRYGGNSTNYIERGQIDPYKFMYSSEGGSAHNIRTTFLNIWSSAYTTIRNINEVIERIDEVPNLKKEQHDQLLGETYFIRAWAYGNLVERFGGVPLISKHYELNDTTKVPRSKFDDCINFVLKDLHQAELLLPDKAAVQGRIGKDVCLAFESRITLMAARKLFNDPSDPQGSIFKGQYRKDKWTRALNASKAIVDRADKDGAYQLDDTYDGYWTDKNSPEVIWAKYFSTTAGHKAQLFYSPTFFNGWVSCAPSEALMLDYEMKATGLKPYEEGSGWDPEHPWKGRDPRFYKTILYGDSSCVFRDSVYNNHLYYDRPGADGKYQKSGLMNWSQSQDTGYGLRKWHIEANPISETENGTVMYPWFRLAEMYLNYAECAYECGDEATCREYINKVRSRADVQMPPVTDTGTNLFDRLVNERRIELAFEPFRYFDLRQWELADFYENIPIMGCATIEFADGTPIQHRTAVIKGTNAKQDVGKNWTHSDKRIYTYTYRGKNYDIDYGYCQSMQGTQKRFSNKMYLCPIPQNEIDKNIGVLVQNPDY</sequence>
<dbReference type="STRING" id="688246.Premu_1830"/>
<dbReference type="Gene3D" id="1.25.40.390">
    <property type="match status" value="1"/>
</dbReference>
<gene>
    <name evidence="9" type="ORF">Premu_1830</name>
</gene>
<dbReference type="Proteomes" id="UP000002772">
    <property type="component" value="Unassembled WGS sequence"/>
</dbReference>
<dbReference type="SUPFAM" id="SSF48452">
    <property type="entry name" value="TPR-like"/>
    <property type="match status" value="1"/>
</dbReference>
<dbReference type="GO" id="GO:0009279">
    <property type="term" value="C:cell outer membrane"/>
    <property type="evidence" value="ECO:0007669"/>
    <property type="project" value="UniProtKB-SubCell"/>
</dbReference>
<evidence type="ECO:0000256" key="3">
    <source>
        <dbReference type="ARBA" id="ARBA00022729"/>
    </source>
</evidence>
<proteinExistence type="inferred from homology"/>
<feature type="domain" description="SusD-like N-terminal" evidence="8">
    <location>
        <begin position="22"/>
        <end position="228"/>
    </location>
</feature>
<comment type="subcellular location">
    <subcellularLocation>
        <location evidence="1">Cell outer membrane</location>
    </subcellularLocation>
</comment>
<dbReference type="PROSITE" id="PS51257">
    <property type="entry name" value="PROKAR_LIPOPROTEIN"/>
    <property type="match status" value="1"/>
</dbReference>
<reference evidence="10" key="1">
    <citation type="journal article" date="2011" name="Stand. Genomic Sci.">
        <title>Non-contiguous finished genome sequence of the opportunistic oral pathogen Prevotella multisaccharivorax type strain (PPPA20).</title>
        <authorList>
            <person name="Pati A."/>
            <person name="Gronow S."/>
            <person name="Lu M."/>
            <person name="Lapidus A."/>
            <person name="Nolan M."/>
            <person name="Lucas S."/>
            <person name="Hammon N."/>
            <person name="Deshpande S."/>
            <person name="Cheng J.F."/>
            <person name="Tapia R."/>
            <person name="Han C."/>
            <person name="Goodwin L."/>
            <person name="Pitluck S."/>
            <person name="Liolios K."/>
            <person name="Pagani I."/>
            <person name="Mavromatis K."/>
            <person name="Mikhailova N."/>
            <person name="Huntemann M."/>
            <person name="Chen A."/>
            <person name="Palaniappan K."/>
            <person name="Land M."/>
            <person name="Hauser L."/>
            <person name="Detter J.C."/>
            <person name="Brambilla E.M."/>
            <person name="Rohde M."/>
            <person name="Goker M."/>
            <person name="Woyke T."/>
            <person name="Bristow J."/>
            <person name="Eisen J.A."/>
            <person name="Markowitz V."/>
            <person name="Hugenholtz P."/>
            <person name="Kyrpides N.C."/>
            <person name="Klenk H.P."/>
            <person name="Ivanova N."/>
        </authorList>
    </citation>
    <scope>NUCLEOTIDE SEQUENCE [LARGE SCALE GENOMIC DNA]</scope>
    <source>
        <strain evidence="10">DSM 17128</strain>
    </source>
</reference>
<dbReference type="eggNOG" id="COG1435">
    <property type="taxonomic scope" value="Bacteria"/>
</dbReference>
<dbReference type="InterPro" id="IPR011990">
    <property type="entry name" value="TPR-like_helical_dom_sf"/>
</dbReference>
<organism evidence="9 10">
    <name type="scientific">Hallella multisaccharivorax DSM 17128</name>
    <dbReference type="NCBI Taxonomy" id="688246"/>
    <lineage>
        <taxon>Bacteria</taxon>
        <taxon>Pseudomonadati</taxon>
        <taxon>Bacteroidota</taxon>
        <taxon>Bacteroidia</taxon>
        <taxon>Bacteroidales</taxon>
        <taxon>Prevotellaceae</taxon>
        <taxon>Hallella</taxon>
    </lineage>
</organism>
<feature type="chain" id="PRO_5003381069" evidence="6">
    <location>
        <begin position="21"/>
        <end position="613"/>
    </location>
</feature>
<accession>F8N6C9</accession>
<evidence type="ECO:0000313" key="10">
    <source>
        <dbReference type="Proteomes" id="UP000002772"/>
    </source>
</evidence>
<evidence type="ECO:0000259" key="7">
    <source>
        <dbReference type="Pfam" id="PF07980"/>
    </source>
</evidence>
<dbReference type="Pfam" id="PF14322">
    <property type="entry name" value="SusD-like_3"/>
    <property type="match status" value="1"/>
</dbReference>
<evidence type="ECO:0000256" key="4">
    <source>
        <dbReference type="ARBA" id="ARBA00023136"/>
    </source>
</evidence>
<dbReference type="Pfam" id="PF07980">
    <property type="entry name" value="SusD_RagB"/>
    <property type="match status" value="1"/>
</dbReference>
<evidence type="ECO:0000256" key="5">
    <source>
        <dbReference type="ARBA" id="ARBA00023237"/>
    </source>
</evidence>
<protein>
    <submittedName>
        <fullName evidence="9">RagB/SusD domain-containing protein</fullName>
    </submittedName>
</protein>
<keyword evidence="5" id="KW-0998">Cell outer membrane</keyword>
<evidence type="ECO:0000256" key="2">
    <source>
        <dbReference type="ARBA" id="ARBA00006275"/>
    </source>
</evidence>
<dbReference type="RefSeq" id="WP_007574622.1">
    <property type="nucleotide sequence ID" value="NZ_BPTS01000002.1"/>
</dbReference>